<dbReference type="Proteomes" id="UP000478052">
    <property type="component" value="Unassembled WGS sequence"/>
</dbReference>
<comment type="caution">
    <text evidence="1">The sequence shown here is derived from an EMBL/GenBank/DDBJ whole genome shotgun (WGS) entry which is preliminary data.</text>
</comment>
<sequence>MSQTMKIWEKVLDLRITGETSVSKNQFGLMPGKSTMEPIFFRRPATEFLESSFSSVHTTTTNYVRYRCWTARSIFGDRTSIGPYNRHVVNMVGEVVDEVYGFKYLGSVLKKNGGFEEDIMHRIRCEWMKCCGDENVRWMIGVTREDRIRNEYIRGSIGVAPIVDKLRENRLRWLGHVLRRKKTEAFSVTKNMSFDGKRRRGNPKKYGLKLLSAI</sequence>
<dbReference type="AlphaFoldDB" id="A0A6G0YBK5"/>
<evidence type="ECO:0000313" key="2">
    <source>
        <dbReference type="Proteomes" id="UP000478052"/>
    </source>
</evidence>
<organism evidence="1 2">
    <name type="scientific">Aphis craccivora</name>
    <name type="common">Cowpea aphid</name>
    <dbReference type="NCBI Taxonomy" id="307492"/>
    <lineage>
        <taxon>Eukaryota</taxon>
        <taxon>Metazoa</taxon>
        <taxon>Ecdysozoa</taxon>
        <taxon>Arthropoda</taxon>
        <taxon>Hexapoda</taxon>
        <taxon>Insecta</taxon>
        <taxon>Pterygota</taxon>
        <taxon>Neoptera</taxon>
        <taxon>Paraneoptera</taxon>
        <taxon>Hemiptera</taxon>
        <taxon>Sternorrhyncha</taxon>
        <taxon>Aphidomorpha</taxon>
        <taxon>Aphidoidea</taxon>
        <taxon>Aphididae</taxon>
        <taxon>Aphidini</taxon>
        <taxon>Aphis</taxon>
        <taxon>Aphis</taxon>
    </lineage>
</organism>
<dbReference type="PANTHER" id="PTHR46238">
    <property type="entry name" value="REVERSE TRANSCRIPTASE DOMAIN-CONTAINING PROTEIN"/>
    <property type="match status" value="1"/>
</dbReference>
<gene>
    <name evidence="1" type="ORF">FWK35_00011041</name>
</gene>
<evidence type="ECO:0000313" key="1">
    <source>
        <dbReference type="EMBL" id="KAF0752588.1"/>
    </source>
</evidence>
<name>A0A6G0YBK5_APHCR</name>
<reference evidence="1 2" key="1">
    <citation type="submission" date="2019-08" db="EMBL/GenBank/DDBJ databases">
        <title>Whole genome of Aphis craccivora.</title>
        <authorList>
            <person name="Voronova N.V."/>
            <person name="Shulinski R.S."/>
            <person name="Bandarenka Y.V."/>
            <person name="Zhorov D.G."/>
            <person name="Warner D."/>
        </authorList>
    </citation>
    <scope>NUCLEOTIDE SEQUENCE [LARGE SCALE GENOMIC DNA]</scope>
    <source>
        <strain evidence="1">180601</strain>
        <tissue evidence="1">Whole Body</tissue>
    </source>
</reference>
<protein>
    <submittedName>
        <fullName evidence="1">Uncharacterized protein</fullName>
    </submittedName>
</protein>
<dbReference type="EMBL" id="VUJU01005000">
    <property type="protein sequence ID" value="KAF0752588.1"/>
    <property type="molecule type" value="Genomic_DNA"/>
</dbReference>
<dbReference type="PANTHER" id="PTHR46238:SF8">
    <property type="entry name" value="ENDONUCLEASE_EXONUCLEASE_PHOSPHATASE DOMAIN-CONTAINING PROTEIN"/>
    <property type="match status" value="1"/>
</dbReference>
<keyword evidence="2" id="KW-1185">Reference proteome</keyword>
<accession>A0A6G0YBK5</accession>
<proteinExistence type="predicted"/>
<dbReference type="OrthoDB" id="6624685at2759"/>